<name>A0AA39Q8V0_9AGAR</name>
<evidence type="ECO:0000313" key="3">
    <source>
        <dbReference type="Proteomes" id="UP001175228"/>
    </source>
</evidence>
<keyword evidence="3" id="KW-1185">Reference proteome</keyword>
<comment type="caution">
    <text evidence="2">The sequence shown here is derived from an EMBL/GenBank/DDBJ whole genome shotgun (WGS) entry which is preliminary data.</text>
</comment>
<evidence type="ECO:0000256" key="1">
    <source>
        <dbReference type="SAM" id="Phobius"/>
    </source>
</evidence>
<protein>
    <submittedName>
        <fullName evidence="2">Uncharacterized protein</fullName>
    </submittedName>
</protein>
<keyword evidence="1" id="KW-0472">Membrane</keyword>
<reference evidence="2" key="1">
    <citation type="submission" date="2023-06" db="EMBL/GenBank/DDBJ databases">
        <authorList>
            <consortium name="Lawrence Berkeley National Laboratory"/>
            <person name="Ahrendt S."/>
            <person name="Sahu N."/>
            <person name="Indic B."/>
            <person name="Wong-Bajracharya J."/>
            <person name="Merenyi Z."/>
            <person name="Ke H.-M."/>
            <person name="Monk M."/>
            <person name="Kocsube S."/>
            <person name="Drula E."/>
            <person name="Lipzen A."/>
            <person name="Balint B."/>
            <person name="Henrissat B."/>
            <person name="Andreopoulos B."/>
            <person name="Martin F.M."/>
            <person name="Harder C.B."/>
            <person name="Rigling D."/>
            <person name="Ford K.L."/>
            <person name="Foster G.D."/>
            <person name="Pangilinan J."/>
            <person name="Papanicolaou A."/>
            <person name="Barry K."/>
            <person name="LaButti K."/>
            <person name="Viragh M."/>
            <person name="Koriabine M."/>
            <person name="Yan M."/>
            <person name="Riley R."/>
            <person name="Champramary S."/>
            <person name="Plett K.L."/>
            <person name="Tsai I.J."/>
            <person name="Slot J."/>
            <person name="Sipos G."/>
            <person name="Plett J."/>
            <person name="Nagy L.G."/>
            <person name="Grigoriev I.V."/>
        </authorList>
    </citation>
    <scope>NUCLEOTIDE SEQUENCE</scope>
    <source>
        <strain evidence="2">HWK02</strain>
    </source>
</reference>
<sequence>MSTCAAQPSMAMQEGGGVNRYFRCIPRLKSLKSQPSTYFTDVSLLVYLPLSECRRGSRFSTQKFLAKPGHCDHMEKIIAALPPTRIFKLGSIDYILIYNFLRGFFFFAIILVLIGWYPGESSPTVYLHRDPALIEHRVCLAKNFQGRKHALEYASLFASLPHYLNT</sequence>
<evidence type="ECO:0000313" key="2">
    <source>
        <dbReference type="EMBL" id="KAK0497889.1"/>
    </source>
</evidence>
<proteinExistence type="predicted"/>
<feature type="transmembrane region" description="Helical" evidence="1">
    <location>
        <begin position="95"/>
        <end position="117"/>
    </location>
</feature>
<dbReference type="Proteomes" id="UP001175228">
    <property type="component" value="Unassembled WGS sequence"/>
</dbReference>
<keyword evidence="1" id="KW-1133">Transmembrane helix</keyword>
<organism evidence="2 3">
    <name type="scientific">Armillaria luteobubalina</name>
    <dbReference type="NCBI Taxonomy" id="153913"/>
    <lineage>
        <taxon>Eukaryota</taxon>
        <taxon>Fungi</taxon>
        <taxon>Dikarya</taxon>
        <taxon>Basidiomycota</taxon>
        <taxon>Agaricomycotina</taxon>
        <taxon>Agaricomycetes</taxon>
        <taxon>Agaricomycetidae</taxon>
        <taxon>Agaricales</taxon>
        <taxon>Marasmiineae</taxon>
        <taxon>Physalacriaceae</taxon>
        <taxon>Armillaria</taxon>
    </lineage>
</organism>
<accession>A0AA39Q8V0</accession>
<keyword evidence="1" id="KW-0812">Transmembrane</keyword>
<dbReference type="EMBL" id="JAUEPU010000012">
    <property type="protein sequence ID" value="KAK0497889.1"/>
    <property type="molecule type" value="Genomic_DNA"/>
</dbReference>
<gene>
    <name evidence="2" type="ORF">EDD18DRAFT_1160007</name>
</gene>
<dbReference type="AlphaFoldDB" id="A0AA39Q8V0"/>